<keyword evidence="3" id="KW-1185">Reference proteome</keyword>
<sequence length="399" mass="41851">MSDLENALRESLHRRAAEAPDAAPASVRLLGAVRRRRALNSALFTAATVAAVLAVVLGVKLVTPRPIEPVLPPEPRSAPSMAYVGTDGSIRGRDTNGSTTVWVDGPRLRDLCGVPCFPAELAWSPDGRTLAVLTGPACCLESTQVSVLVMSAGGADARRVFQCPDGTGCSDGLPYRLAWSRDSRSIAFSTTRELYVVPRDGGPGDLVCTCGAFGLAFLPDGRLTYVDHGAIEAVDLSSGNASTLARYTGATDAAWSPDGRYAVVTTDDTFFSVVDFSMSPPAQVQPRHVAGLFVRWSPSGDRFVYVASIGHTYPTVRSELWVAAPGQRPRMLHRFPHVAGGLAPPVWSPDGSTVELYQGNGNGADGTISLVDATTGDVVGTVSGAEGGAAWQRAPGSTE</sequence>
<dbReference type="EMBL" id="JADKPN010000010">
    <property type="protein sequence ID" value="MBF4764589.1"/>
    <property type="molecule type" value="Genomic_DNA"/>
</dbReference>
<name>A0A930VBP6_9ACTN</name>
<keyword evidence="1" id="KW-0472">Membrane</keyword>
<protein>
    <recommendedName>
        <fullName evidence="4">WD40 repeat domain-containing protein</fullName>
    </recommendedName>
</protein>
<keyword evidence="1" id="KW-1133">Transmembrane helix</keyword>
<comment type="caution">
    <text evidence="2">The sequence shown here is derived from an EMBL/GenBank/DDBJ whole genome shotgun (WGS) entry which is preliminary data.</text>
</comment>
<evidence type="ECO:0000313" key="3">
    <source>
        <dbReference type="Proteomes" id="UP000640489"/>
    </source>
</evidence>
<dbReference type="Gene3D" id="2.120.10.30">
    <property type="entry name" value="TolB, C-terminal domain"/>
    <property type="match status" value="2"/>
</dbReference>
<dbReference type="AlphaFoldDB" id="A0A930VBP6"/>
<dbReference type="InterPro" id="IPR011042">
    <property type="entry name" value="6-blade_b-propeller_TolB-like"/>
</dbReference>
<proteinExistence type="predicted"/>
<organism evidence="2 3">
    <name type="scientific">Nocardioides islandensis</name>
    <dbReference type="NCBI Taxonomy" id="433663"/>
    <lineage>
        <taxon>Bacteria</taxon>
        <taxon>Bacillati</taxon>
        <taxon>Actinomycetota</taxon>
        <taxon>Actinomycetes</taxon>
        <taxon>Propionibacteriales</taxon>
        <taxon>Nocardioidaceae</taxon>
        <taxon>Nocardioides</taxon>
    </lineage>
</organism>
<evidence type="ECO:0008006" key="4">
    <source>
        <dbReference type="Google" id="ProtNLM"/>
    </source>
</evidence>
<keyword evidence="1" id="KW-0812">Transmembrane</keyword>
<dbReference type="Proteomes" id="UP000640489">
    <property type="component" value="Unassembled WGS sequence"/>
</dbReference>
<reference evidence="2" key="1">
    <citation type="submission" date="2020-11" db="EMBL/GenBank/DDBJ databases">
        <title>Nocardioides sp. nov., isolated from Soil of Cynanchum wilfordii Hemsley rhizosphere.</title>
        <authorList>
            <person name="Lee J.-S."/>
            <person name="Suh M.K."/>
            <person name="Kim J.-S."/>
        </authorList>
    </citation>
    <scope>NUCLEOTIDE SEQUENCE</scope>
    <source>
        <strain evidence="2">KCTC 19275</strain>
    </source>
</reference>
<accession>A0A930VBP6</accession>
<gene>
    <name evidence="2" type="ORF">ISU07_15765</name>
</gene>
<dbReference type="RefSeq" id="WP_194707779.1">
    <property type="nucleotide sequence ID" value="NZ_JADKPN010000010.1"/>
</dbReference>
<dbReference type="SUPFAM" id="SSF82171">
    <property type="entry name" value="DPP6 N-terminal domain-like"/>
    <property type="match status" value="1"/>
</dbReference>
<evidence type="ECO:0000313" key="2">
    <source>
        <dbReference type="EMBL" id="MBF4764589.1"/>
    </source>
</evidence>
<evidence type="ECO:0000256" key="1">
    <source>
        <dbReference type="SAM" id="Phobius"/>
    </source>
</evidence>
<feature type="transmembrane region" description="Helical" evidence="1">
    <location>
        <begin position="38"/>
        <end position="59"/>
    </location>
</feature>